<sequence length="231" mass="25368">MNKPTRGLRSDGEVTRTRILEAAGELFATTGYAETSNKAIASQAEVDLASINYHFGNRSGLYQAVLAVAHGRLLDMAALQQLTSSELSPASKLRVLIEQLVERATQEPQTWPLRVLAREVLSPTSHLQILFQDQAQPKITLLKHMLGEITQIPPGDPALARCLLNVITPCLMLLVGGRNFPGPLQEIFQMPSQAIANHLYHFAIGGLEAISREYVKQAEFRGKSGCDEVTR</sequence>
<feature type="DNA-binding region" description="H-T-H motif" evidence="4">
    <location>
        <begin position="36"/>
        <end position="55"/>
    </location>
</feature>
<name>Q84IQ5_STUST</name>
<keyword evidence="3" id="KW-0804">Transcription</keyword>
<accession>Q84IQ5</accession>
<evidence type="ECO:0000313" key="6">
    <source>
        <dbReference type="EMBL" id="BAC55323.1"/>
    </source>
</evidence>
<dbReference type="GO" id="GO:0003700">
    <property type="term" value="F:DNA-binding transcription factor activity"/>
    <property type="evidence" value="ECO:0007669"/>
    <property type="project" value="TreeGrafter"/>
</dbReference>
<proteinExistence type="predicted"/>
<feature type="domain" description="HTH tetR-type" evidence="5">
    <location>
        <begin position="13"/>
        <end position="73"/>
    </location>
</feature>
<keyword evidence="2 4" id="KW-0238">DNA-binding</keyword>
<keyword evidence="1" id="KW-0805">Transcription regulation</keyword>
<dbReference type="PROSITE" id="PS50977">
    <property type="entry name" value="HTH_TETR_2"/>
    <property type="match status" value="1"/>
</dbReference>
<evidence type="ECO:0000256" key="4">
    <source>
        <dbReference type="PROSITE-ProRule" id="PRU00335"/>
    </source>
</evidence>
<dbReference type="EMBL" id="AB088757">
    <property type="protein sequence ID" value="BAC55323.1"/>
    <property type="molecule type" value="Genomic_DNA"/>
</dbReference>
<dbReference type="InterPro" id="IPR036271">
    <property type="entry name" value="Tet_transcr_reg_TetR-rel_C_sf"/>
</dbReference>
<organism evidence="6">
    <name type="scientific">Stutzerimonas stutzeri</name>
    <name type="common">Pseudomonas stutzeri</name>
    <dbReference type="NCBI Taxonomy" id="316"/>
    <lineage>
        <taxon>Bacteria</taxon>
        <taxon>Pseudomonadati</taxon>
        <taxon>Pseudomonadota</taxon>
        <taxon>Gammaproteobacteria</taxon>
        <taxon>Pseudomonadales</taxon>
        <taxon>Pseudomonadaceae</taxon>
        <taxon>Stutzerimonas</taxon>
    </lineage>
</organism>
<dbReference type="Pfam" id="PF00440">
    <property type="entry name" value="TetR_N"/>
    <property type="match status" value="1"/>
</dbReference>
<dbReference type="InterPro" id="IPR050109">
    <property type="entry name" value="HTH-type_TetR-like_transc_reg"/>
</dbReference>
<gene>
    <name evidence="6" type="primary">ORF11</name>
</gene>
<dbReference type="PANTHER" id="PTHR30055">
    <property type="entry name" value="HTH-TYPE TRANSCRIPTIONAL REGULATOR RUTR"/>
    <property type="match status" value="1"/>
</dbReference>
<dbReference type="Gene3D" id="1.10.10.60">
    <property type="entry name" value="Homeodomain-like"/>
    <property type="match status" value="1"/>
</dbReference>
<dbReference type="InterPro" id="IPR009057">
    <property type="entry name" value="Homeodomain-like_sf"/>
</dbReference>
<dbReference type="GO" id="GO:0000976">
    <property type="term" value="F:transcription cis-regulatory region binding"/>
    <property type="evidence" value="ECO:0007669"/>
    <property type="project" value="TreeGrafter"/>
</dbReference>
<reference evidence="6" key="1">
    <citation type="journal article" date="2003" name="Biotechnol. Lett.">
        <title>Carbazole/dioxin-degrading car gene cluster is located on the chromosome of Pseudomonas stutzeri strain OM1 in a form different from the simple transposition of Tn4676.</title>
        <authorList>
            <person name="Shintani M."/>
            <person name="Nojiri H."/>
            <person name="Yoshida T."/>
            <person name="Habe H."/>
            <person name="Omori T."/>
        </authorList>
    </citation>
    <scope>NUCLEOTIDE SEQUENCE</scope>
    <source>
        <strain evidence="6">OM1</strain>
    </source>
</reference>
<evidence type="ECO:0000256" key="2">
    <source>
        <dbReference type="ARBA" id="ARBA00023125"/>
    </source>
</evidence>
<evidence type="ECO:0000256" key="1">
    <source>
        <dbReference type="ARBA" id="ARBA00023015"/>
    </source>
</evidence>
<dbReference type="InterPro" id="IPR015292">
    <property type="entry name" value="Tscrpt_reg_YbiH_C"/>
</dbReference>
<dbReference type="SUPFAM" id="SSF48498">
    <property type="entry name" value="Tetracyclin repressor-like, C-terminal domain"/>
    <property type="match status" value="1"/>
</dbReference>
<evidence type="ECO:0000259" key="5">
    <source>
        <dbReference type="PROSITE" id="PS50977"/>
    </source>
</evidence>
<protein>
    <submittedName>
        <fullName evidence="6">Putative members of the TetR/AcrR family protein</fullName>
    </submittedName>
</protein>
<dbReference type="AlphaFoldDB" id="Q84IQ5"/>
<dbReference type="PRINTS" id="PR00455">
    <property type="entry name" value="HTHTETR"/>
</dbReference>
<dbReference type="InterPro" id="IPR001647">
    <property type="entry name" value="HTH_TetR"/>
</dbReference>
<dbReference type="Gene3D" id="1.10.357.10">
    <property type="entry name" value="Tetracycline Repressor, domain 2"/>
    <property type="match status" value="1"/>
</dbReference>
<dbReference type="PANTHER" id="PTHR30055:SF234">
    <property type="entry name" value="HTH-TYPE TRANSCRIPTIONAL REGULATOR BETI"/>
    <property type="match status" value="1"/>
</dbReference>
<evidence type="ECO:0000256" key="3">
    <source>
        <dbReference type="ARBA" id="ARBA00023163"/>
    </source>
</evidence>
<dbReference type="Pfam" id="PF09209">
    <property type="entry name" value="CecR_C"/>
    <property type="match status" value="1"/>
</dbReference>
<dbReference type="SUPFAM" id="SSF46689">
    <property type="entry name" value="Homeodomain-like"/>
    <property type="match status" value="1"/>
</dbReference>